<feature type="region of interest" description="Disordered" evidence="1">
    <location>
        <begin position="1"/>
        <end position="31"/>
    </location>
</feature>
<evidence type="ECO:0000256" key="1">
    <source>
        <dbReference type="SAM" id="MobiDB-lite"/>
    </source>
</evidence>
<feature type="compositionally biased region" description="Low complexity" evidence="1">
    <location>
        <begin position="21"/>
        <end position="31"/>
    </location>
</feature>
<proteinExistence type="predicted"/>
<sequence>MSCSINAYQTNNMPSSGTPENQGMNTSNNTNNLFENLPNANQLFQQVTTILSNMINTLIANTVGTNPNPATKSSAASHQTHAAQADNTDNTRLSAVTNPNPSEQLHSVNPIHLAAQGTAAENQAGASSAALSMASPSANSDTPVSINPSHTLAMSVAPSQASAPNADSNISLSAAMPSVDNSITSVDPNHLIA</sequence>
<feature type="compositionally biased region" description="Low complexity" evidence="1">
    <location>
        <begin position="70"/>
        <end position="85"/>
    </location>
</feature>
<gene>
    <name evidence="2" type="ORF">QJT80_07890</name>
</gene>
<feature type="compositionally biased region" description="Polar residues" evidence="1">
    <location>
        <begin position="86"/>
        <end position="106"/>
    </location>
</feature>
<feature type="compositionally biased region" description="Polar residues" evidence="1">
    <location>
        <begin position="1"/>
        <end position="20"/>
    </location>
</feature>
<name>A0AA95KIM8_9GAMM</name>
<feature type="region of interest" description="Disordered" evidence="1">
    <location>
        <begin position="66"/>
        <end position="106"/>
    </location>
</feature>
<organism evidence="2">
    <name type="scientific">Candidatus Thiocaldithrix dubininis</name>
    <dbReference type="NCBI Taxonomy" id="3080823"/>
    <lineage>
        <taxon>Bacteria</taxon>
        <taxon>Pseudomonadati</taxon>
        <taxon>Pseudomonadota</taxon>
        <taxon>Gammaproteobacteria</taxon>
        <taxon>Thiotrichales</taxon>
        <taxon>Thiotrichaceae</taxon>
        <taxon>Candidatus Thiocaldithrix</taxon>
    </lineage>
</organism>
<accession>A0AA95KIM8</accession>
<evidence type="ECO:0000313" key="2">
    <source>
        <dbReference type="EMBL" id="WGZ89432.1"/>
    </source>
</evidence>
<feature type="compositionally biased region" description="Low complexity" evidence="1">
    <location>
        <begin position="119"/>
        <end position="140"/>
    </location>
</feature>
<reference evidence="2" key="1">
    <citation type="journal article" date="2023" name="Int. J. Mol. Sci.">
        <title>Metagenomics Revealed a New Genus 'Candidatus Thiocaldithrix dubininis' gen. nov., sp. nov. and a New Species 'Candidatus Thiothrix putei' sp. nov. in the Family Thiotrichaceae, Some Members of Which Have Traits of Both Na+- and H+-Motive Energetics.</title>
        <authorList>
            <person name="Ravin N.V."/>
            <person name="Muntyan M.S."/>
            <person name="Smolyakov D.D."/>
            <person name="Rudenko T.S."/>
            <person name="Beletsky A.V."/>
            <person name="Mardanov A.V."/>
            <person name="Grabovich M.Y."/>
        </authorList>
    </citation>
    <scope>NUCLEOTIDE SEQUENCE</scope>
    <source>
        <strain evidence="2">GKL-01</strain>
    </source>
</reference>
<feature type="region of interest" description="Disordered" evidence="1">
    <location>
        <begin position="118"/>
        <end position="149"/>
    </location>
</feature>
<reference evidence="2" key="2">
    <citation type="submission" date="2023-04" db="EMBL/GenBank/DDBJ databases">
        <authorList>
            <person name="Beletskiy A.V."/>
            <person name="Mardanov A.V."/>
            <person name="Ravin N.V."/>
        </authorList>
    </citation>
    <scope>NUCLEOTIDE SEQUENCE</scope>
    <source>
        <strain evidence="2">GKL-01</strain>
    </source>
</reference>
<dbReference type="AlphaFoldDB" id="A0AA95KIM8"/>
<dbReference type="KEGG" id="tdu:QJT80_07890"/>
<protein>
    <submittedName>
        <fullName evidence="2">Uncharacterized protein</fullName>
    </submittedName>
</protein>
<dbReference type="EMBL" id="CP124755">
    <property type="protein sequence ID" value="WGZ89432.1"/>
    <property type="molecule type" value="Genomic_DNA"/>
</dbReference>
<dbReference type="Proteomes" id="UP001300672">
    <property type="component" value="Chromosome"/>
</dbReference>